<evidence type="ECO:0000313" key="4">
    <source>
        <dbReference type="Proteomes" id="UP000229335"/>
    </source>
</evidence>
<dbReference type="PANTHER" id="PTHR42760">
    <property type="entry name" value="SHORT-CHAIN DEHYDROGENASES/REDUCTASES FAMILY MEMBER"/>
    <property type="match status" value="1"/>
</dbReference>
<dbReference type="Gene3D" id="3.40.50.720">
    <property type="entry name" value="NAD(P)-binding Rossmann-like Domain"/>
    <property type="match status" value="1"/>
</dbReference>
<evidence type="ECO:0000256" key="1">
    <source>
        <dbReference type="ARBA" id="ARBA00006484"/>
    </source>
</evidence>
<evidence type="ECO:0000313" key="3">
    <source>
        <dbReference type="EMBL" id="PIT93586.1"/>
    </source>
</evidence>
<dbReference type="FunFam" id="3.40.50.720:FF:000084">
    <property type="entry name" value="Short-chain dehydrogenase reductase"/>
    <property type="match status" value="1"/>
</dbReference>
<evidence type="ECO:0000259" key="2">
    <source>
        <dbReference type="SMART" id="SM00822"/>
    </source>
</evidence>
<gene>
    <name evidence="3" type="ORF">COU00_03535</name>
</gene>
<comment type="caution">
    <text evidence="3">The sequence shown here is derived from an EMBL/GenBank/DDBJ whole genome shotgun (WGS) entry which is preliminary data.</text>
</comment>
<dbReference type="SMART" id="SM00822">
    <property type="entry name" value="PKS_KR"/>
    <property type="match status" value="1"/>
</dbReference>
<reference evidence="4" key="1">
    <citation type="submission" date="2017-09" db="EMBL/GenBank/DDBJ databases">
        <title>Depth-based differentiation of microbial function through sediment-hosted aquifers and enrichment of novel symbionts in the deep terrestrial subsurface.</title>
        <authorList>
            <person name="Probst A.J."/>
            <person name="Ladd B."/>
            <person name="Jarett J.K."/>
            <person name="Geller-Mcgrath D.E."/>
            <person name="Sieber C.M.K."/>
            <person name="Emerson J.B."/>
            <person name="Anantharaman K."/>
            <person name="Thomas B.C."/>
            <person name="Malmstrom R."/>
            <person name="Stieglmeier M."/>
            <person name="Klingl A."/>
            <person name="Woyke T."/>
            <person name="Ryan C.M."/>
            <person name="Banfield J.F."/>
        </authorList>
    </citation>
    <scope>NUCLEOTIDE SEQUENCE [LARGE SCALE GENOMIC DNA]</scope>
</reference>
<dbReference type="Proteomes" id="UP000229335">
    <property type="component" value="Unassembled WGS sequence"/>
</dbReference>
<sequence>MTLNNKVAIVTGAARGIGRGIADEFIKQGAKVVYSDLAEPENLPAKNAAFIACDVSNAEQANNLIRQTKEKFGGLDILVNNAGIYPFKPFLEMSEAEWDKVLNINLKSVFLCSQAAAKIMPAGGKIVSISSIASFVGFEGLVHYCASKGGINAMIRTMALELAPKKININAVAPGAIDTPGAAADEKTKRQTIAAIPWGRMGLPQDIASAVVFLASDQADYITGQTIIVDGGYTLR</sequence>
<dbReference type="PRINTS" id="PR00080">
    <property type="entry name" value="SDRFAMILY"/>
</dbReference>
<comment type="similarity">
    <text evidence="1">Belongs to the short-chain dehydrogenases/reductases (SDR) family.</text>
</comment>
<dbReference type="SUPFAM" id="SSF51735">
    <property type="entry name" value="NAD(P)-binding Rossmann-fold domains"/>
    <property type="match status" value="1"/>
</dbReference>
<dbReference type="AlphaFoldDB" id="A0A2M6WLG1"/>
<dbReference type="InterPro" id="IPR002347">
    <property type="entry name" value="SDR_fam"/>
</dbReference>
<dbReference type="InterPro" id="IPR057326">
    <property type="entry name" value="KR_dom"/>
</dbReference>
<accession>A0A2M6WLG1</accession>
<name>A0A2M6WLG1_9BACT</name>
<organism evidence="3 4">
    <name type="scientific">Candidatus Falkowbacteria bacterium CG10_big_fil_rev_8_21_14_0_10_43_11</name>
    <dbReference type="NCBI Taxonomy" id="1974568"/>
    <lineage>
        <taxon>Bacteria</taxon>
        <taxon>Candidatus Falkowiibacteriota</taxon>
    </lineage>
</organism>
<dbReference type="GO" id="GO:0016616">
    <property type="term" value="F:oxidoreductase activity, acting on the CH-OH group of donors, NAD or NADP as acceptor"/>
    <property type="evidence" value="ECO:0007669"/>
    <property type="project" value="TreeGrafter"/>
</dbReference>
<dbReference type="Pfam" id="PF13561">
    <property type="entry name" value="adh_short_C2"/>
    <property type="match status" value="1"/>
</dbReference>
<dbReference type="InterPro" id="IPR020904">
    <property type="entry name" value="Sc_DH/Rdtase_CS"/>
</dbReference>
<dbReference type="PRINTS" id="PR00081">
    <property type="entry name" value="GDHRDH"/>
</dbReference>
<dbReference type="PROSITE" id="PS00061">
    <property type="entry name" value="ADH_SHORT"/>
    <property type="match status" value="1"/>
</dbReference>
<dbReference type="InterPro" id="IPR036291">
    <property type="entry name" value="NAD(P)-bd_dom_sf"/>
</dbReference>
<proteinExistence type="inferred from homology"/>
<feature type="domain" description="Ketoreductase" evidence="2">
    <location>
        <begin position="6"/>
        <end position="180"/>
    </location>
</feature>
<protein>
    <submittedName>
        <fullName evidence="3">Short-chain dehydrogenase</fullName>
    </submittedName>
</protein>
<dbReference type="EMBL" id="PFAS01000061">
    <property type="protein sequence ID" value="PIT93586.1"/>
    <property type="molecule type" value="Genomic_DNA"/>
</dbReference>
<dbReference type="NCBIfam" id="NF005559">
    <property type="entry name" value="PRK07231.1"/>
    <property type="match status" value="1"/>
</dbReference>